<gene>
    <name evidence="1" type="ORF">BDV29DRAFT_182670</name>
</gene>
<dbReference type="Proteomes" id="UP000326565">
    <property type="component" value="Unassembled WGS sequence"/>
</dbReference>
<evidence type="ECO:0000313" key="2">
    <source>
        <dbReference type="Proteomes" id="UP000326565"/>
    </source>
</evidence>
<keyword evidence="2" id="KW-1185">Reference proteome</keyword>
<protein>
    <submittedName>
        <fullName evidence="1">Uncharacterized protein</fullName>
    </submittedName>
</protein>
<proteinExistence type="predicted"/>
<dbReference type="EMBL" id="ML732340">
    <property type="protein sequence ID" value="KAB8069460.1"/>
    <property type="molecule type" value="Genomic_DNA"/>
</dbReference>
<dbReference type="OrthoDB" id="4415650at2759"/>
<reference evidence="1 2" key="1">
    <citation type="submission" date="2019-04" db="EMBL/GenBank/DDBJ databases">
        <title>Friends and foes A comparative genomics study of 23 Aspergillus species from section Flavi.</title>
        <authorList>
            <consortium name="DOE Joint Genome Institute"/>
            <person name="Kjaerbolling I."/>
            <person name="Vesth T."/>
            <person name="Frisvad J.C."/>
            <person name="Nybo J.L."/>
            <person name="Theobald S."/>
            <person name="Kildgaard S."/>
            <person name="Isbrandt T."/>
            <person name="Kuo A."/>
            <person name="Sato A."/>
            <person name="Lyhne E.K."/>
            <person name="Kogle M.E."/>
            <person name="Wiebenga A."/>
            <person name="Kun R.S."/>
            <person name="Lubbers R.J."/>
            <person name="Makela M.R."/>
            <person name="Barry K."/>
            <person name="Chovatia M."/>
            <person name="Clum A."/>
            <person name="Daum C."/>
            <person name="Haridas S."/>
            <person name="He G."/>
            <person name="LaButti K."/>
            <person name="Lipzen A."/>
            <person name="Mondo S."/>
            <person name="Riley R."/>
            <person name="Salamov A."/>
            <person name="Simmons B.A."/>
            <person name="Magnuson J.K."/>
            <person name="Henrissat B."/>
            <person name="Mortensen U.H."/>
            <person name="Larsen T.O."/>
            <person name="Devries R.P."/>
            <person name="Grigoriev I.V."/>
            <person name="Machida M."/>
            <person name="Baker S.E."/>
            <person name="Andersen M.R."/>
        </authorList>
    </citation>
    <scope>NUCLEOTIDE SEQUENCE [LARGE SCALE GENOMIC DNA]</scope>
    <source>
        <strain evidence="1 2">CBS 151.66</strain>
    </source>
</reference>
<organism evidence="1 2">
    <name type="scientific">Aspergillus leporis</name>
    <dbReference type="NCBI Taxonomy" id="41062"/>
    <lineage>
        <taxon>Eukaryota</taxon>
        <taxon>Fungi</taxon>
        <taxon>Dikarya</taxon>
        <taxon>Ascomycota</taxon>
        <taxon>Pezizomycotina</taxon>
        <taxon>Eurotiomycetes</taxon>
        <taxon>Eurotiomycetidae</taxon>
        <taxon>Eurotiales</taxon>
        <taxon>Aspergillaceae</taxon>
        <taxon>Aspergillus</taxon>
        <taxon>Aspergillus subgen. Circumdati</taxon>
    </lineage>
</organism>
<evidence type="ECO:0000313" key="1">
    <source>
        <dbReference type="EMBL" id="KAB8069460.1"/>
    </source>
</evidence>
<dbReference type="AlphaFoldDB" id="A0A5N5WQK1"/>
<sequence>MPRDVSLMLRIGAVMTPITISEDCSYQDLYDVVSRQVGSDADSYKQSLRGFSVLWEHNNPSSSFPERTLVSEENLGATLQLMVLRHGRDVLEANRKLEDTSSTGVFG</sequence>
<accession>A0A5N5WQK1</accession>
<name>A0A5N5WQK1_9EURO</name>